<keyword evidence="2" id="KW-0812">Transmembrane</keyword>
<dbReference type="InterPro" id="IPR005182">
    <property type="entry name" value="YdbS-like_PH"/>
</dbReference>
<name>A0ABS2E5Z5_9FIRM</name>
<dbReference type="PANTHER" id="PTHR34473">
    <property type="entry name" value="UPF0699 TRANSMEMBRANE PROTEIN YDBS"/>
    <property type="match status" value="1"/>
</dbReference>
<feature type="transmembrane region" description="Helical" evidence="2">
    <location>
        <begin position="47"/>
        <end position="66"/>
    </location>
</feature>
<evidence type="ECO:0000313" key="4">
    <source>
        <dbReference type="EMBL" id="MBM6737037.1"/>
    </source>
</evidence>
<proteinExistence type="predicted"/>
<evidence type="ECO:0000313" key="5">
    <source>
        <dbReference type="Proteomes" id="UP000716906"/>
    </source>
</evidence>
<reference evidence="4 5" key="1">
    <citation type="journal article" date="2021" name="Sci. Rep.">
        <title>The distribution of antibiotic resistance genes in chicken gut microbiota commensals.</title>
        <authorList>
            <person name="Juricova H."/>
            <person name="Matiasovicova J."/>
            <person name="Kubasova T."/>
            <person name="Cejkova D."/>
            <person name="Rychlik I."/>
        </authorList>
    </citation>
    <scope>NUCLEOTIDE SEQUENCE [LARGE SCALE GENOMIC DNA]</scope>
    <source>
        <strain evidence="4 5">An773</strain>
    </source>
</reference>
<dbReference type="Proteomes" id="UP000716906">
    <property type="component" value="Unassembled WGS sequence"/>
</dbReference>
<comment type="caution">
    <text evidence="4">The sequence shown here is derived from an EMBL/GenBank/DDBJ whole genome shotgun (WGS) entry which is preliminary data.</text>
</comment>
<keyword evidence="1" id="KW-0175">Coiled coil</keyword>
<keyword evidence="2" id="KW-0472">Membrane</keyword>
<dbReference type="Pfam" id="PF03703">
    <property type="entry name" value="bPH_2"/>
    <property type="match status" value="1"/>
</dbReference>
<feature type="transmembrane region" description="Helical" evidence="2">
    <location>
        <begin position="12"/>
        <end position="35"/>
    </location>
</feature>
<keyword evidence="5" id="KW-1185">Reference proteome</keyword>
<organism evidence="4 5">
    <name type="scientific">Faecalicatena fissicatena</name>
    <dbReference type="NCBI Taxonomy" id="290055"/>
    <lineage>
        <taxon>Bacteria</taxon>
        <taxon>Bacillati</taxon>
        <taxon>Bacillota</taxon>
        <taxon>Clostridia</taxon>
        <taxon>Lachnospirales</taxon>
        <taxon>Lachnospiraceae</taxon>
        <taxon>Faecalicatena</taxon>
    </lineage>
</organism>
<evidence type="ECO:0000256" key="2">
    <source>
        <dbReference type="SAM" id="Phobius"/>
    </source>
</evidence>
<gene>
    <name evidence="4" type="ORF">H7U36_02775</name>
</gene>
<evidence type="ECO:0000259" key="3">
    <source>
        <dbReference type="Pfam" id="PF03703"/>
    </source>
</evidence>
<feature type="coiled-coil region" evidence="1">
    <location>
        <begin position="134"/>
        <end position="161"/>
    </location>
</feature>
<feature type="domain" description="YdbS-like PH" evidence="3">
    <location>
        <begin position="69"/>
        <end position="143"/>
    </location>
</feature>
<protein>
    <submittedName>
        <fullName evidence="4">PH domain-containing protein</fullName>
    </submittedName>
</protein>
<dbReference type="RefSeq" id="WP_033124743.1">
    <property type="nucleotide sequence ID" value="NZ_JACLYY010000002.1"/>
</dbReference>
<sequence length="167" mass="19183">MVYERLSKNALRCMYAAGAVTGVILLAIIGAVDYFWVFPKDIVIGKWLSFGAALLILFDVCVSPWFRFYRYRYGINEECIDIQEGYLFVKRHIVPIERLHKLEMRIGPLDRAFGVAKVIVTTAGGDVTIAFLDTERAERIAEALKKRINEIVAEQREERREMGHGRK</sequence>
<dbReference type="EMBL" id="JACLYY010000002">
    <property type="protein sequence ID" value="MBM6737037.1"/>
    <property type="molecule type" value="Genomic_DNA"/>
</dbReference>
<accession>A0ABS2E5Z5</accession>
<dbReference type="PANTHER" id="PTHR34473:SF2">
    <property type="entry name" value="UPF0699 TRANSMEMBRANE PROTEIN YDBT"/>
    <property type="match status" value="1"/>
</dbReference>
<keyword evidence="2" id="KW-1133">Transmembrane helix</keyword>
<evidence type="ECO:0000256" key="1">
    <source>
        <dbReference type="SAM" id="Coils"/>
    </source>
</evidence>